<evidence type="ECO:0000256" key="1">
    <source>
        <dbReference type="SAM" id="Coils"/>
    </source>
</evidence>
<feature type="region of interest" description="Disordered" evidence="2">
    <location>
        <begin position="100"/>
        <end position="160"/>
    </location>
</feature>
<protein>
    <recommendedName>
        <fullName evidence="3">DUF4216 domain-containing protein</fullName>
    </recommendedName>
</protein>
<dbReference type="EMBL" id="JAIVGD010000013">
    <property type="protein sequence ID" value="KAH0761265.1"/>
    <property type="molecule type" value="Genomic_DNA"/>
</dbReference>
<sequence>MKIYLQYKLVDINHKRKLKKYEPFVLAMQAAQVYYASYPSLRRDKNDWWAVCKTKARGIVVMPPSYLSSPLVDVAEPFQCDGDGLRFDVVYDNENVVRNDPNGEFINLRDENDDLDDEPESESNDENENEEAYYESGNMAPRGGGRSRYSGERTSDPVTAPLMSSFTPDQAPLLPEVPTPVMPDSVVVNISVPSSSVGIETPRNDIVSTTSLNTTDDIRTRIEIVLGCLEPSNDVSRAITKIFKEKLDLEGYDWKSVTPEIKDFYWEEFKGMLCEAISSEEKRKNIPKSVWESWKPHYDTDNFKAKSAQCSKNRQSRNMVKDLVPRAILEAPRLTESMQENCAGLLPKHIAGAKGSDIVLEAILEADVAKNAKEFFSQPQNQLETVEMISVVDAVMSTITSASQLVDECGESPTTDFSKIYMDEVGGVKKACVYGLGSQAVFYENIGSSSASTSQPQDCSFDARVKEYVKEMKEEMKHEMREEMREELREEMKNKMQLEMQEQVDKILQERLPILIATLPAGTPPTSTPH</sequence>
<proteinExistence type="predicted"/>
<evidence type="ECO:0000313" key="4">
    <source>
        <dbReference type="EMBL" id="KAH0761265.1"/>
    </source>
</evidence>
<dbReference type="PANTHER" id="PTHR35512:SF1">
    <property type="entry name" value="OS11G0550900 PROTEIN"/>
    <property type="match status" value="1"/>
</dbReference>
<keyword evidence="5" id="KW-1185">Reference proteome</keyword>
<keyword evidence="1" id="KW-0175">Coiled coil</keyword>
<dbReference type="InterPro" id="IPR025312">
    <property type="entry name" value="DUF4216"/>
</dbReference>
<dbReference type="Pfam" id="PF13952">
    <property type="entry name" value="DUF4216"/>
    <property type="match status" value="1"/>
</dbReference>
<feature type="compositionally biased region" description="Acidic residues" evidence="2">
    <location>
        <begin position="111"/>
        <end position="133"/>
    </location>
</feature>
<feature type="domain" description="DUF4216" evidence="3">
    <location>
        <begin position="4"/>
        <end position="51"/>
    </location>
</feature>
<dbReference type="PANTHER" id="PTHR35512">
    <property type="entry name" value="OS11G0550900 PROTEIN"/>
    <property type="match status" value="1"/>
</dbReference>
<evidence type="ECO:0000313" key="5">
    <source>
        <dbReference type="Proteomes" id="UP000826656"/>
    </source>
</evidence>
<name>A0ABQ7VB09_SOLTU</name>
<evidence type="ECO:0000259" key="3">
    <source>
        <dbReference type="Pfam" id="PF13952"/>
    </source>
</evidence>
<accession>A0ABQ7VB09</accession>
<organism evidence="4 5">
    <name type="scientific">Solanum tuberosum</name>
    <name type="common">Potato</name>
    <dbReference type="NCBI Taxonomy" id="4113"/>
    <lineage>
        <taxon>Eukaryota</taxon>
        <taxon>Viridiplantae</taxon>
        <taxon>Streptophyta</taxon>
        <taxon>Embryophyta</taxon>
        <taxon>Tracheophyta</taxon>
        <taxon>Spermatophyta</taxon>
        <taxon>Magnoliopsida</taxon>
        <taxon>eudicotyledons</taxon>
        <taxon>Gunneridae</taxon>
        <taxon>Pentapetalae</taxon>
        <taxon>asterids</taxon>
        <taxon>lamiids</taxon>
        <taxon>Solanales</taxon>
        <taxon>Solanaceae</taxon>
        <taxon>Solanoideae</taxon>
        <taxon>Solaneae</taxon>
        <taxon>Solanum</taxon>
    </lineage>
</organism>
<reference evidence="4 5" key="1">
    <citation type="journal article" date="2021" name="bioRxiv">
        <title>Chromosome-scale and haplotype-resolved genome assembly of a tetraploid potato cultivar.</title>
        <authorList>
            <person name="Sun H."/>
            <person name="Jiao W.-B."/>
            <person name="Krause K."/>
            <person name="Campoy J.A."/>
            <person name="Goel M."/>
            <person name="Folz-Donahue K."/>
            <person name="Kukat C."/>
            <person name="Huettel B."/>
            <person name="Schneeberger K."/>
        </authorList>
    </citation>
    <scope>NUCLEOTIDE SEQUENCE [LARGE SCALE GENOMIC DNA]</scope>
    <source>
        <strain evidence="4">SolTubOtavaFocal</strain>
        <tissue evidence="4">Leaves</tissue>
    </source>
</reference>
<dbReference type="Proteomes" id="UP000826656">
    <property type="component" value="Unassembled WGS sequence"/>
</dbReference>
<gene>
    <name evidence="4" type="ORF">KY290_017338</name>
</gene>
<evidence type="ECO:0000256" key="2">
    <source>
        <dbReference type="SAM" id="MobiDB-lite"/>
    </source>
</evidence>
<feature type="coiled-coil region" evidence="1">
    <location>
        <begin position="466"/>
        <end position="501"/>
    </location>
</feature>
<comment type="caution">
    <text evidence="4">The sequence shown here is derived from an EMBL/GenBank/DDBJ whole genome shotgun (WGS) entry which is preliminary data.</text>
</comment>